<proteinExistence type="predicted"/>
<evidence type="ECO:0000256" key="7">
    <source>
        <dbReference type="ARBA" id="ARBA00022892"/>
    </source>
</evidence>
<dbReference type="SMART" id="SM00320">
    <property type="entry name" value="WD40"/>
    <property type="match status" value="4"/>
</dbReference>
<feature type="compositionally biased region" description="Basic and acidic residues" evidence="12">
    <location>
        <begin position="141"/>
        <end position="152"/>
    </location>
</feature>
<dbReference type="GO" id="GO:0006888">
    <property type="term" value="P:endoplasmic reticulum to Golgi vesicle-mediated transport"/>
    <property type="evidence" value="ECO:0007669"/>
    <property type="project" value="TreeGrafter"/>
</dbReference>
<dbReference type="PROSITE" id="PS50082">
    <property type="entry name" value="WD_REPEATS_2"/>
    <property type="match status" value="1"/>
</dbReference>
<dbReference type="GO" id="GO:0003400">
    <property type="term" value="P:regulation of COPII vesicle coating"/>
    <property type="evidence" value="ECO:0007669"/>
    <property type="project" value="TreeGrafter"/>
</dbReference>
<dbReference type="Pfam" id="PF00400">
    <property type="entry name" value="WD40"/>
    <property type="match status" value="2"/>
</dbReference>
<evidence type="ECO:0000256" key="2">
    <source>
        <dbReference type="ARBA" id="ARBA00022448"/>
    </source>
</evidence>
<protein>
    <submittedName>
        <fullName evidence="14">Uncharacterized protein</fullName>
    </submittedName>
</protein>
<dbReference type="InterPro" id="IPR015943">
    <property type="entry name" value="WD40/YVTN_repeat-like_dom_sf"/>
</dbReference>
<evidence type="ECO:0000256" key="3">
    <source>
        <dbReference type="ARBA" id="ARBA00022574"/>
    </source>
</evidence>
<evidence type="ECO:0000256" key="6">
    <source>
        <dbReference type="ARBA" id="ARBA00022824"/>
    </source>
</evidence>
<evidence type="ECO:0000256" key="11">
    <source>
        <dbReference type="PROSITE-ProRule" id="PRU00221"/>
    </source>
</evidence>
<evidence type="ECO:0000256" key="13">
    <source>
        <dbReference type="SAM" id="Phobius"/>
    </source>
</evidence>
<feature type="repeat" description="WD" evidence="11">
    <location>
        <begin position="218"/>
        <end position="259"/>
    </location>
</feature>
<keyword evidence="2" id="KW-0813">Transport</keyword>
<dbReference type="EMBL" id="GEDC01003327">
    <property type="protein sequence ID" value="JAS33971.1"/>
    <property type="molecule type" value="Transcribed_RNA"/>
</dbReference>
<evidence type="ECO:0000256" key="12">
    <source>
        <dbReference type="SAM" id="MobiDB-lite"/>
    </source>
</evidence>
<keyword evidence="4 13" id="KW-0812">Transmembrane</keyword>
<evidence type="ECO:0000256" key="5">
    <source>
        <dbReference type="ARBA" id="ARBA00022737"/>
    </source>
</evidence>
<evidence type="ECO:0000256" key="9">
    <source>
        <dbReference type="ARBA" id="ARBA00022989"/>
    </source>
</evidence>
<reference evidence="14" key="1">
    <citation type="submission" date="2015-12" db="EMBL/GenBank/DDBJ databases">
        <title>De novo transcriptome assembly of four potential Pierce s Disease insect vectors from Arizona vineyards.</title>
        <authorList>
            <person name="Tassone E.E."/>
        </authorList>
    </citation>
    <scope>NUCLEOTIDE SEQUENCE</scope>
</reference>
<keyword evidence="10 13" id="KW-0472">Membrane</keyword>
<dbReference type="InterPro" id="IPR045260">
    <property type="entry name" value="Sec12-like"/>
</dbReference>
<dbReference type="SUPFAM" id="SSF50978">
    <property type="entry name" value="WD40 repeat-like"/>
    <property type="match status" value="1"/>
</dbReference>
<organism evidence="14">
    <name type="scientific">Clastoptera arizonana</name>
    <name type="common">Arizona spittle bug</name>
    <dbReference type="NCBI Taxonomy" id="38151"/>
    <lineage>
        <taxon>Eukaryota</taxon>
        <taxon>Metazoa</taxon>
        <taxon>Ecdysozoa</taxon>
        <taxon>Arthropoda</taxon>
        <taxon>Hexapoda</taxon>
        <taxon>Insecta</taxon>
        <taxon>Pterygota</taxon>
        <taxon>Neoptera</taxon>
        <taxon>Paraneoptera</taxon>
        <taxon>Hemiptera</taxon>
        <taxon>Auchenorrhyncha</taxon>
        <taxon>Cercopoidea</taxon>
        <taxon>Clastopteridae</taxon>
        <taxon>Clastoptera</taxon>
    </lineage>
</organism>
<dbReference type="GO" id="GO:0005789">
    <property type="term" value="C:endoplasmic reticulum membrane"/>
    <property type="evidence" value="ECO:0007669"/>
    <property type="project" value="UniProtKB-SubCell"/>
</dbReference>
<comment type="subcellular location">
    <subcellularLocation>
        <location evidence="1">Endoplasmic reticulum membrane</location>
        <topology evidence="1">Single-pass membrane protein</topology>
    </subcellularLocation>
</comment>
<keyword evidence="8" id="KW-0653">Protein transport</keyword>
<keyword evidence="7" id="KW-0931">ER-Golgi transport</keyword>
<dbReference type="PROSITE" id="PS50294">
    <property type="entry name" value="WD_REPEATS_REGION"/>
    <property type="match status" value="1"/>
</dbReference>
<keyword evidence="9 13" id="KW-1133">Transmembrane helix</keyword>
<accession>A0A1B6E7Q3</accession>
<name>A0A1B6E7Q3_9HEMI</name>
<dbReference type="GO" id="GO:0015031">
    <property type="term" value="P:protein transport"/>
    <property type="evidence" value="ECO:0007669"/>
    <property type="project" value="UniProtKB-KW"/>
</dbReference>
<dbReference type="PANTHER" id="PTHR23284:SF0">
    <property type="entry name" value="PROLACTIN REGULATORY ELEMENT-BINDING PROTEIN"/>
    <property type="match status" value="1"/>
</dbReference>
<dbReference type="Gene3D" id="2.130.10.10">
    <property type="entry name" value="YVTN repeat-like/Quinoprotein amine dehydrogenase"/>
    <property type="match status" value="1"/>
</dbReference>
<evidence type="ECO:0000313" key="14">
    <source>
        <dbReference type="EMBL" id="JAS33971.1"/>
    </source>
</evidence>
<dbReference type="InterPro" id="IPR036322">
    <property type="entry name" value="WD40_repeat_dom_sf"/>
</dbReference>
<evidence type="ECO:0000256" key="10">
    <source>
        <dbReference type="ARBA" id="ARBA00023136"/>
    </source>
</evidence>
<sequence length="439" mass="49157">MPSSRKNAGLLARVNFPLYTLQMLTSRHVIVGGGGGSSKTGVANGFEIFELSYDGKRFVVEEMKRHETGPSVVMNCATFSNGKNMYLVAGKESLCQVYNVSAKIVKDRKKSSLLPNDTVNNVGEQKVRRRRSRGVSVSEDQPPKKEREKDTIDENKISCQHLEFRLKEYDSVQTDFSKDEPLQRVVRISLSGELMATAGTDGHIRLWEFPLLKQKFDIAAHLKEIDDLDFSPDDSSLISVSKDGQATIWSTKTGKEEKVLTWSTPNGNKYLYKRCRFGNIEGDRNQSRLFLLCNPMSRVGKQSAYLQLWDPKFGKLRNSVAINESLSALAVRDDGRFVAVGTMFSGSVSIYIAFSLQRVLEVKQAHGMFITGLEFLPTICDNTDAITTVSEAAVISISVDNRVCIHNLPYRRSIPAWLMMIIIVIVLFCTFAFCSYIGL</sequence>
<evidence type="ECO:0000256" key="1">
    <source>
        <dbReference type="ARBA" id="ARBA00004389"/>
    </source>
</evidence>
<feature type="region of interest" description="Disordered" evidence="12">
    <location>
        <begin position="115"/>
        <end position="152"/>
    </location>
</feature>
<keyword evidence="6" id="KW-0256">Endoplasmic reticulum</keyword>
<dbReference type="GO" id="GO:0005085">
    <property type="term" value="F:guanyl-nucleotide exchange factor activity"/>
    <property type="evidence" value="ECO:0007669"/>
    <property type="project" value="InterPro"/>
</dbReference>
<dbReference type="PANTHER" id="PTHR23284">
    <property type="entry name" value="PROLACTIN REGULATORY ELEMENT BINDING PROTEIN"/>
    <property type="match status" value="1"/>
</dbReference>
<evidence type="ECO:0000256" key="4">
    <source>
        <dbReference type="ARBA" id="ARBA00022692"/>
    </source>
</evidence>
<gene>
    <name evidence="14" type="ORF">g.12996</name>
</gene>
<dbReference type="AlphaFoldDB" id="A0A1B6E7Q3"/>
<keyword evidence="3 11" id="KW-0853">WD repeat</keyword>
<evidence type="ECO:0000256" key="8">
    <source>
        <dbReference type="ARBA" id="ARBA00022927"/>
    </source>
</evidence>
<feature type="transmembrane region" description="Helical" evidence="13">
    <location>
        <begin position="416"/>
        <end position="438"/>
    </location>
</feature>
<dbReference type="InterPro" id="IPR001680">
    <property type="entry name" value="WD40_rpt"/>
</dbReference>
<keyword evidence="5" id="KW-0677">Repeat</keyword>